<evidence type="ECO:0000313" key="1">
    <source>
        <dbReference type="EMBL" id="QLL34628.1"/>
    </source>
</evidence>
<dbReference type="RefSeq" id="XP_037141302.1">
    <property type="nucleotide sequence ID" value="XM_037285406.1"/>
</dbReference>
<dbReference type="PIRSF" id="PIRSF010372">
    <property type="entry name" value="PaiB"/>
    <property type="match status" value="1"/>
</dbReference>
<proteinExistence type="predicted"/>
<dbReference type="KEGG" id="tgb:HG536_0G04900"/>
<dbReference type="PANTHER" id="PTHR35802:SF1">
    <property type="entry name" value="PROTEASE SYNTHASE AND SPORULATION PROTEIN PAI 2"/>
    <property type="match status" value="1"/>
</dbReference>
<dbReference type="SUPFAM" id="SSF50475">
    <property type="entry name" value="FMN-binding split barrel"/>
    <property type="match status" value="1"/>
</dbReference>
<gene>
    <name evidence="1" type="ORF">HG536_0G04900</name>
</gene>
<organism evidence="1 2">
    <name type="scientific">Torulaspora globosa</name>
    <dbReference type="NCBI Taxonomy" id="48254"/>
    <lineage>
        <taxon>Eukaryota</taxon>
        <taxon>Fungi</taxon>
        <taxon>Dikarya</taxon>
        <taxon>Ascomycota</taxon>
        <taxon>Saccharomycotina</taxon>
        <taxon>Saccharomycetes</taxon>
        <taxon>Saccharomycetales</taxon>
        <taxon>Saccharomycetaceae</taxon>
        <taxon>Torulaspora</taxon>
    </lineage>
</organism>
<dbReference type="OrthoDB" id="2101473at2759"/>
<dbReference type="InterPro" id="IPR007396">
    <property type="entry name" value="TR_PAI2-type"/>
</dbReference>
<accession>A0A7G3ZM92</accession>
<dbReference type="EMBL" id="CP059252">
    <property type="protein sequence ID" value="QLL34628.1"/>
    <property type="molecule type" value="Genomic_DNA"/>
</dbReference>
<reference evidence="1 2" key="1">
    <citation type="submission" date="2020-06" db="EMBL/GenBank/DDBJ databases">
        <title>The yeast mating-type switching endonuclease HO is a domesticated member of an unorthodox homing genetic element family.</title>
        <authorList>
            <person name="Coughlan A.Y."/>
            <person name="Lombardi L."/>
            <person name="Braun-Galleani S."/>
            <person name="Martos A.R."/>
            <person name="Galeote V."/>
            <person name="Bigey F."/>
            <person name="Dequin S."/>
            <person name="Byrne K.P."/>
            <person name="Wolfe K.H."/>
        </authorList>
    </citation>
    <scope>NUCLEOTIDE SEQUENCE [LARGE SCALE GENOMIC DNA]</scope>
    <source>
        <strain evidence="1 2">CBS764</strain>
    </source>
</reference>
<dbReference type="InterPro" id="IPR012349">
    <property type="entry name" value="Split_barrel_FMN-bd"/>
</dbReference>
<dbReference type="PANTHER" id="PTHR35802">
    <property type="entry name" value="PROTEASE SYNTHASE AND SPORULATION PROTEIN PAI 2"/>
    <property type="match status" value="1"/>
</dbReference>
<dbReference type="Gene3D" id="2.30.110.10">
    <property type="entry name" value="Electron Transport, Fmn-binding Protein, Chain A"/>
    <property type="match status" value="1"/>
</dbReference>
<dbReference type="Proteomes" id="UP000515788">
    <property type="component" value="Chromosome 7"/>
</dbReference>
<dbReference type="AlphaFoldDB" id="A0A7G3ZM92"/>
<name>A0A7G3ZM92_9SACH</name>
<keyword evidence="2" id="KW-1185">Reference proteome</keyword>
<evidence type="ECO:0008006" key="3">
    <source>
        <dbReference type="Google" id="ProtNLM"/>
    </source>
</evidence>
<dbReference type="Pfam" id="PF04299">
    <property type="entry name" value="FMN_bind_2"/>
    <property type="match status" value="1"/>
</dbReference>
<evidence type="ECO:0000313" key="2">
    <source>
        <dbReference type="Proteomes" id="UP000515788"/>
    </source>
</evidence>
<dbReference type="GeneID" id="59327869"/>
<protein>
    <recommendedName>
        <fullName evidence="3">Transcriptional regulator</fullName>
    </recommendedName>
</protein>
<sequence length="239" mass="26741">MYIPKQYEVTDLAKQIEVIQKNPLGILFTARKSNSGLLSYVLGGSSDAVDSELCATHLPFLFVEGKGGQKHKLIAHMAAKNGQIAHLEESGRVLIVFQGPHSYMSPSWCPTKKKTHKVVPGWYYATLHVYGTPKIIRDKKWLLDQVSQLSDQEEGKRPEGAEFEEKWKVTDAPERVIDAKLNGVVGVEIEISDMQCKFRFGQEMSKEDIEGVIHGFEHELGGEHGADLANIARECYSSR</sequence>